<evidence type="ECO:0000313" key="25">
    <source>
        <dbReference type="Proteomes" id="UP000237105"/>
    </source>
</evidence>
<evidence type="ECO:0000256" key="2">
    <source>
        <dbReference type="ARBA" id="ARBA00008684"/>
    </source>
</evidence>
<dbReference type="FunFam" id="1.10.510.10:FF:000358">
    <property type="entry name" value="Putative leucine-rich repeat receptor-like serine/threonine-protein kinase"/>
    <property type="match status" value="1"/>
</dbReference>
<keyword evidence="8" id="KW-0808">Transferase</keyword>
<dbReference type="SMART" id="SM00220">
    <property type="entry name" value="S_TKc"/>
    <property type="match status" value="1"/>
</dbReference>
<accession>A0A2P5AN12</accession>
<evidence type="ECO:0000256" key="14">
    <source>
        <dbReference type="ARBA" id="ARBA00022840"/>
    </source>
</evidence>
<evidence type="ECO:0000256" key="9">
    <source>
        <dbReference type="ARBA" id="ARBA00022692"/>
    </source>
</evidence>
<keyword evidence="10" id="KW-0732">Signal</keyword>
<dbReference type="PANTHER" id="PTHR27008">
    <property type="entry name" value="OS04G0122200 PROTEIN"/>
    <property type="match status" value="1"/>
</dbReference>
<dbReference type="PANTHER" id="PTHR27008:SF585">
    <property type="entry name" value="PROTEIN KINASE DOMAIN-CONTAINING PROTEIN"/>
    <property type="match status" value="1"/>
</dbReference>
<name>A0A2P5AN12_PARAD</name>
<evidence type="ECO:0000256" key="13">
    <source>
        <dbReference type="ARBA" id="ARBA00022777"/>
    </source>
</evidence>
<evidence type="ECO:0000256" key="3">
    <source>
        <dbReference type="ARBA" id="ARBA00012513"/>
    </source>
</evidence>
<dbReference type="Gene3D" id="1.10.510.10">
    <property type="entry name" value="Transferase(Phosphotransferase) domain 1"/>
    <property type="match status" value="1"/>
</dbReference>
<dbReference type="STRING" id="3476.A0A2P5AN12"/>
<evidence type="ECO:0000256" key="16">
    <source>
        <dbReference type="ARBA" id="ARBA00023136"/>
    </source>
</evidence>
<keyword evidence="13 24" id="KW-0418">Kinase</keyword>
<dbReference type="OrthoDB" id="676979at2759"/>
<evidence type="ECO:0000259" key="23">
    <source>
        <dbReference type="PROSITE" id="PS50011"/>
    </source>
</evidence>
<evidence type="ECO:0000256" key="11">
    <source>
        <dbReference type="ARBA" id="ARBA00022737"/>
    </source>
</evidence>
<dbReference type="SUPFAM" id="SSF56112">
    <property type="entry name" value="Protein kinase-like (PK-like)"/>
    <property type="match status" value="1"/>
</dbReference>
<keyword evidence="4" id="KW-1003">Cell membrane</keyword>
<reference evidence="25" key="1">
    <citation type="submission" date="2016-06" db="EMBL/GenBank/DDBJ databases">
        <title>Parallel loss of symbiosis genes in relatives of nitrogen-fixing non-legume Parasponia.</title>
        <authorList>
            <person name="Van Velzen R."/>
            <person name="Holmer R."/>
            <person name="Bu F."/>
            <person name="Rutten L."/>
            <person name="Van Zeijl A."/>
            <person name="Liu W."/>
            <person name="Santuari L."/>
            <person name="Cao Q."/>
            <person name="Sharma T."/>
            <person name="Shen D."/>
            <person name="Roswanjaya Y."/>
            <person name="Wardhani T."/>
            <person name="Kalhor M.S."/>
            <person name="Jansen J."/>
            <person name="Van den Hoogen J."/>
            <person name="Gungor B."/>
            <person name="Hartog M."/>
            <person name="Hontelez J."/>
            <person name="Verver J."/>
            <person name="Yang W.-C."/>
            <person name="Schijlen E."/>
            <person name="Repin R."/>
            <person name="Schilthuizen M."/>
            <person name="Schranz E."/>
            <person name="Heidstra R."/>
            <person name="Miyata K."/>
            <person name="Fedorova E."/>
            <person name="Kohlen W."/>
            <person name="Bisseling T."/>
            <person name="Smit S."/>
            <person name="Geurts R."/>
        </authorList>
    </citation>
    <scope>NUCLEOTIDE SEQUENCE [LARGE SCALE GENOMIC DNA]</scope>
    <source>
        <strain evidence="25">cv. WU1-14</strain>
    </source>
</reference>
<keyword evidence="5 24" id="KW-0723">Serine/threonine-protein kinase</keyword>
<keyword evidence="14 21" id="KW-0067">ATP-binding</keyword>
<keyword evidence="17" id="KW-0675">Receptor</keyword>
<keyword evidence="11" id="KW-0677">Repeat</keyword>
<gene>
    <name evidence="24" type="ORF">PanWU01x14_316270</name>
</gene>
<dbReference type="GO" id="GO:0005524">
    <property type="term" value="F:ATP binding"/>
    <property type="evidence" value="ECO:0007669"/>
    <property type="project" value="UniProtKB-UniRule"/>
</dbReference>
<dbReference type="InterPro" id="IPR001611">
    <property type="entry name" value="Leu-rich_rpt"/>
</dbReference>
<keyword evidence="7" id="KW-0433">Leucine-rich repeat</keyword>
<dbReference type="PROSITE" id="PS00108">
    <property type="entry name" value="PROTEIN_KINASE_ST"/>
    <property type="match status" value="1"/>
</dbReference>
<dbReference type="FunFam" id="3.30.200.20:FF:000661">
    <property type="entry name" value="Serine-threonine protein kinase plant-type"/>
    <property type="match status" value="1"/>
</dbReference>
<evidence type="ECO:0000256" key="15">
    <source>
        <dbReference type="ARBA" id="ARBA00022989"/>
    </source>
</evidence>
<evidence type="ECO:0000256" key="18">
    <source>
        <dbReference type="ARBA" id="ARBA00023180"/>
    </source>
</evidence>
<dbReference type="EC" id="2.7.11.1" evidence="3"/>
<dbReference type="InterPro" id="IPR032675">
    <property type="entry name" value="LRR_dom_sf"/>
</dbReference>
<evidence type="ECO:0000256" key="4">
    <source>
        <dbReference type="ARBA" id="ARBA00022475"/>
    </source>
</evidence>
<dbReference type="InterPro" id="IPR051809">
    <property type="entry name" value="Plant_receptor-like_S/T_kinase"/>
</dbReference>
<evidence type="ECO:0000256" key="22">
    <source>
        <dbReference type="SAM" id="Phobius"/>
    </source>
</evidence>
<dbReference type="Pfam" id="PF13855">
    <property type="entry name" value="LRR_8"/>
    <property type="match status" value="2"/>
</dbReference>
<comment type="catalytic activity">
    <reaction evidence="19">
        <text>L-threonyl-[protein] + ATP = O-phospho-L-threonyl-[protein] + ADP + H(+)</text>
        <dbReference type="Rhea" id="RHEA:46608"/>
        <dbReference type="Rhea" id="RHEA-COMP:11060"/>
        <dbReference type="Rhea" id="RHEA-COMP:11605"/>
        <dbReference type="ChEBI" id="CHEBI:15378"/>
        <dbReference type="ChEBI" id="CHEBI:30013"/>
        <dbReference type="ChEBI" id="CHEBI:30616"/>
        <dbReference type="ChEBI" id="CHEBI:61977"/>
        <dbReference type="ChEBI" id="CHEBI:456216"/>
        <dbReference type="EC" id="2.7.11.1"/>
    </reaction>
</comment>
<dbReference type="InterPro" id="IPR003591">
    <property type="entry name" value="Leu-rich_rpt_typical-subtyp"/>
</dbReference>
<keyword evidence="6" id="KW-0597">Phosphoprotein</keyword>
<evidence type="ECO:0000256" key="8">
    <source>
        <dbReference type="ARBA" id="ARBA00022679"/>
    </source>
</evidence>
<dbReference type="InterPro" id="IPR000719">
    <property type="entry name" value="Prot_kinase_dom"/>
</dbReference>
<evidence type="ECO:0000256" key="7">
    <source>
        <dbReference type="ARBA" id="ARBA00022614"/>
    </source>
</evidence>
<dbReference type="SUPFAM" id="SSF52058">
    <property type="entry name" value="L domain-like"/>
    <property type="match status" value="1"/>
</dbReference>
<dbReference type="Gene3D" id="3.30.200.20">
    <property type="entry name" value="Phosphorylase Kinase, domain 1"/>
    <property type="match status" value="1"/>
</dbReference>
<dbReference type="SUPFAM" id="SSF52047">
    <property type="entry name" value="RNI-like"/>
    <property type="match status" value="1"/>
</dbReference>
<dbReference type="PROSITE" id="PS51450">
    <property type="entry name" value="LRR"/>
    <property type="match status" value="1"/>
</dbReference>
<dbReference type="Pfam" id="PF00069">
    <property type="entry name" value="Pkinase"/>
    <property type="match status" value="1"/>
</dbReference>
<sequence>MAASSANISTDQSSLLAFKSHITDDPENILTNNWLASSTNSVCNWVGVTCGQSHFRVTALNLSFMGLVGTIPPHLGNLSFLVNLSFTNNSFHGTLPVELSRLRRLKSLNFGFNSLTGEIPPWLGSLPKLQSLFLFGNQLSGPIPTQIFNSSSLEKLVLSFNQLSEIPEEIANLQLLEELSIQNAGLKGSIPLSLFNMSSLKIMGFTGNKLVGSLPDNICQNLPVIQELYFSKNQLSGLIPSKLWQCTELLYLSMSFNSFTGSIPRSIGNLTQAMEIYLANNSLTGTIPDELADLHNLEVLALFSNRLVGSIPSTLFNISSLRTLSLADNQLSGALPSSIGLGVPNLHELEVDLNYISGEIPKSISNASRLAILDMAVNSFSGFIPNSLSTLRDLWWLNLGGNHLTVESTTSEVSSLLLSLFSLKDLKTISLANNPLNVTLPLYIGNRSTSLQKVDLSNCKLMGNIPSDIGNLSSLIFLSLAHNGLSGTIPTSVGRLQKLQRLDLSDNMFQGSIPFEICQLESLADLILTNNKFSASVPLCIGNLTIYLRSLLLGSNKLTSKIPSSLWSLAYILEIDLSHNSLIGSLVEDFSNLKVVTHVDLSDNQLSGNILGSIGDLQNLVNLSLANNNLEGPIPDSFGNLLSMEWLDLSKNRLSGEIPRSLETLLHLKYLNVSFNKLHGEIPTKGPFADFSSQSFIFNEALCGAPRFGVPLCKKAPRKANAIVLKYLLPSILAILLLMAFLVVLILRRKRNVRVPKSENNISLQEIWRRVSYHDLLNATNGFSEENLLGAGSFGSVYKGTLSDAKIVAVKVFNLQVEDGFRSFDRECELLRNLRHRNLIKIITSCSGTDFRALVLEYMPRGSLEKWLYSDEVCLNIMQRLNIMIDVASALEYLHYGYSSAIVHCDLKPSNVLLDDDIVAHVADFGIARFLGGRDSMTRTTTLATIGYMAPEFGLEGIVSRKGDVYSYGIILIETFTRKNPTDEMFNEEMSLKQWVENSIPYGITDIIDANLLRRGDEHYPIKKDCLSSVIKLALSCSATSPEDRIDMKNVVATLNKIKTKFLKEVGEN</sequence>
<proteinExistence type="inferred from homology"/>
<protein>
    <recommendedName>
        <fullName evidence="3">non-specific serine/threonine protein kinase</fullName>
        <ecNumber evidence="3">2.7.11.1</ecNumber>
    </recommendedName>
</protein>
<evidence type="ECO:0000256" key="1">
    <source>
        <dbReference type="ARBA" id="ARBA00004162"/>
    </source>
</evidence>
<dbReference type="GO" id="GO:0004674">
    <property type="term" value="F:protein serine/threonine kinase activity"/>
    <property type="evidence" value="ECO:0007669"/>
    <property type="project" value="UniProtKB-KW"/>
</dbReference>
<comment type="subcellular location">
    <subcellularLocation>
        <location evidence="1">Cell membrane</location>
        <topology evidence="1">Single-pass membrane protein</topology>
    </subcellularLocation>
</comment>
<keyword evidence="25" id="KW-1185">Reference proteome</keyword>
<evidence type="ECO:0000256" key="21">
    <source>
        <dbReference type="PROSITE-ProRule" id="PRU10141"/>
    </source>
</evidence>
<evidence type="ECO:0000256" key="20">
    <source>
        <dbReference type="ARBA" id="ARBA00048679"/>
    </source>
</evidence>
<dbReference type="EMBL" id="JXTB01000511">
    <property type="protein sequence ID" value="PON37947.1"/>
    <property type="molecule type" value="Genomic_DNA"/>
</dbReference>
<dbReference type="PROSITE" id="PS00107">
    <property type="entry name" value="PROTEIN_KINASE_ATP"/>
    <property type="match status" value="1"/>
</dbReference>
<keyword evidence="9 22" id="KW-0812">Transmembrane</keyword>
<dbReference type="InterPro" id="IPR013210">
    <property type="entry name" value="LRR_N_plant-typ"/>
</dbReference>
<dbReference type="Proteomes" id="UP000237105">
    <property type="component" value="Unassembled WGS sequence"/>
</dbReference>
<dbReference type="FunFam" id="3.80.10.10:FF:000095">
    <property type="entry name" value="LRR receptor-like serine/threonine-protein kinase GSO1"/>
    <property type="match status" value="2"/>
</dbReference>
<keyword evidence="12 21" id="KW-0547">Nucleotide-binding</keyword>
<dbReference type="PROSITE" id="PS50011">
    <property type="entry name" value="PROTEIN_KINASE_DOM"/>
    <property type="match status" value="1"/>
</dbReference>
<evidence type="ECO:0000256" key="6">
    <source>
        <dbReference type="ARBA" id="ARBA00022553"/>
    </source>
</evidence>
<keyword evidence="18" id="KW-0325">Glycoprotein</keyword>
<evidence type="ECO:0000256" key="17">
    <source>
        <dbReference type="ARBA" id="ARBA00023170"/>
    </source>
</evidence>
<evidence type="ECO:0000256" key="12">
    <source>
        <dbReference type="ARBA" id="ARBA00022741"/>
    </source>
</evidence>
<dbReference type="FunFam" id="3.80.10.10:FF:000627">
    <property type="entry name" value="Probable leucine-rich repeat receptor-like protein kinase At2g33170"/>
    <property type="match status" value="1"/>
</dbReference>
<dbReference type="Pfam" id="PF00560">
    <property type="entry name" value="LRR_1"/>
    <property type="match status" value="11"/>
</dbReference>
<comment type="similarity">
    <text evidence="2">Belongs to the protein kinase superfamily. Ser/Thr protein kinase family.</text>
</comment>
<dbReference type="InterPro" id="IPR008271">
    <property type="entry name" value="Ser/Thr_kinase_AS"/>
</dbReference>
<dbReference type="InterPro" id="IPR011009">
    <property type="entry name" value="Kinase-like_dom_sf"/>
</dbReference>
<evidence type="ECO:0000256" key="19">
    <source>
        <dbReference type="ARBA" id="ARBA00047899"/>
    </source>
</evidence>
<feature type="binding site" evidence="21">
    <location>
        <position position="811"/>
    </location>
    <ligand>
        <name>ATP</name>
        <dbReference type="ChEBI" id="CHEBI:30616"/>
    </ligand>
</feature>
<dbReference type="SMART" id="SM00369">
    <property type="entry name" value="LRR_TYP"/>
    <property type="match status" value="10"/>
</dbReference>
<feature type="transmembrane region" description="Helical" evidence="22">
    <location>
        <begin position="727"/>
        <end position="747"/>
    </location>
</feature>
<dbReference type="AlphaFoldDB" id="A0A2P5AN12"/>
<organism evidence="24 25">
    <name type="scientific">Parasponia andersonii</name>
    <name type="common">Sponia andersonii</name>
    <dbReference type="NCBI Taxonomy" id="3476"/>
    <lineage>
        <taxon>Eukaryota</taxon>
        <taxon>Viridiplantae</taxon>
        <taxon>Streptophyta</taxon>
        <taxon>Embryophyta</taxon>
        <taxon>Tracheophyta</taxon>
        <taxon>Spermatophyta</taxon>
        <taxon>Magnoliopsida</taxon>
        <taxon>eudicotyledons</taxon>
        <taxon>Gunneridae</taxon>
        <taxon>Pentapetalae</taxon>
        <taxon>rosids</taxon>
        <taxon>fabids</taxon>
        <taxon>Rosales</taxon>
        <taxon>Cannabaceae</taxon>
        <taxon>Parasponia</taxon>
    </lineage>
</organism>
<dbReference type="Gene3D" id="3.80.10.10">
    <property type="entry name" value="Ribonuclease Inhibitor"/>
    <property type="match status" value="4"/>
</dbReference>
<dbReference type="GO" id="GO:0005886">
    <property type="term" value="C:plasma membrane"/>
    <property type="evidence" value="ECO:0007669"/>
    <property type="project" value="UniProtKB-SubCell"/>
</dbReference>
<evidence type="ECO:0000313" key="24">
    <source>
        <dbReference type="EMBL" id="PON37947.1"/>
    </source>
</evidence>
<comment type="caution">
    <text evidence="24">The sequence shown here is derived from an EMBL/GenBank/DDBJ whole genome shotgun (WGS) entry which is preliminary data.</text>
</comment>
<keyword evidence="16 22" id="KW-0472">Membrane</keyword>
<dbReference type="Pfam" id="PF08263">
    <property type="entry name" value="LRRNT_2"/>
    <property type="match status" value="1"/>
</dbReference>
<evidence type="ECO:0000256" key="10">
    <source>
        <dbReference type="ARBA" id="ARBA00022729"/>
    </source>
</evidence>
<keyword evidence="15 22" id="KW-1133">Transmembrane helix</keyword>
<evidence type="ECO:0000256" key="5">
    <source>
        <dbReference type="ARBA" id="ARBA00022527"/>
    </source>
</evidence>
<comment type="catalytic activity">
    <reaction evidence="20">
        <text>L-seryl-[protein] + ATP = O-phospho-L-seryl-[protein] + ADP + H(+)</text>
        <dbReference type="Rhea" id="RHEA:17989"/>
        <dbReference type="Rhea" id="RHEA-COMP:9863"/>
        <dbReference type="Rhea" id="RHEA-COMP:11604"/>
        <dbReference type="ChEBI" id="CHEBI:15378"/>
        <dbReference type="ChEBI" id="CHEBI:29999"/>
        <dbReference type="ChEBI" id="CHEBI:30616"/>
        <dbReference type="ChEBI" id="CHEBI:83421"/>
        <dbReference type="ChEBI" id="CHEBI:456216"/>
        <dbReference type="EC" id="2.7.11.1"/>
    </reaction>
</comment>
<dbReference type="InterPro" id="IPR017441">
    <property type="entry name" value="Protein_kinase_ATP_BS"/>
</dbReference>
<feature type="domain" description="Protein kinase" evidence="23">
    <location>
        <begin position="783"/>
        <end position="1063"/>
    </location>
</feature>